<dbReference type="STRING" id="1220924.W2SDF1"/>
<dbReference type="EMBL" id="KB822711">
    <property type="protein sequence ID" value="ETN45909.1"/>
    <property type="molecule type" value="Genomic_DNA"/>
</dbReference>
<dbReference type="GO" id="GO:0005975">
    <property type="term" value="P:carbohydrate metabolic process"/>
    <property type="evidence" value="ECO:0007669"/>
    <property type="project" value="InterPro"/>
</dbReference>
<dbReference type="Proteomes" id="UP000030752">
    <property type="component" value="Unassembled WGS sequence"/>
</dbReference>
<dbReference type="InParanoid" id="W2SDF1"/>
<dbReference type="GeneID" id="19967429"/>
<dbReference type="RefSeq" id="XP_008710621.1">
    <property type="nucleotide sequence ID" value="XM_008712399.1"/>
</dbReference>
<dbReference type="InterPro" id="IPR050727">
    <property type="entry name" value="GH43_arabinanases"/>
</dbReference>
<organism evidence="8 9">
    <name type="scientific">Cyphellophora europaea (strain CBS 101466)</name>
    <name type="common">Phialophora europaea</name>
    <dbReference type="NCBI Taxonomy" id="1220924"/>
    <lineage>
        <taxon>Eukaryota</taxon>
        <taxon>Fungi</taxon>
        <taxon>Dikarya</taxon>
        <taxon>Ascomycota</taxon>
        <taxon>Pezizomycotina</taxon>
        <taxon>Eurotiomycetes</taxon>
        <taxon>Chaetothyriomycetidae</taxon>
        <taxon>Chaetothyriales</taxon>
        <taxon>Cyphellophoraceae</taxon>
        <taxon>Cyphellophora</taxon>
    </lineage>
</organism>
<comment type="similarity">
    <text evidence="2 6">Belongs to the glycosyl hydrolase 43 family.</text>
</comment>
<keyword evidence="9" id="KW-1185">Reference proteome</keyword>
<sequence length="441" mass="48528">MDRPIAVQERALTSRLRWRAKTFFSGKRNHVFLIVSTSLLILNILILGFLVIVGFRNEDRLEPVRPEGLSAPELSRLAAEYVLINENFPDPCFIESDDTFYAYATRNGSTANIQVATAPTSNISSWTFFPGQDALPDPGPWTAKQLHDIAVWAPSVVEVSPTSFILYYSALAASHPRRHCIGAATSTSALGPYTPLSHPLVCNFTAGGAIDPQFFHDPLTHKSYLLYKVDGNAVGSGGACGNSNLPNTPTPIMAAPLDPNNLTSLLNTSAPFEVVTNQHFDGAYLENPMLWYHPFASRHIDGYEGAYHLIFNAGCFTDASYRVEHVVCLADPRYGVEECRWHNIRSGKDRVRRPYAGTLLRTGDTPAKVVAPGGPNVALRGCKGEVNQRWLAFHADVHVEWFGSGEPMVGASRRRGFFIAELEYPDTTEGLELGKLLKPLV</sequence>
<dbReference type="InterPro" id="IPR023296">
    <property type="entry name" value="Glyco_hydro_beta-prop_sf"/>
</dbReference>
<dbReference type="VEuPathDB" id="FungiDB:HMPREF1541_00090"/>
<evidence type="ECO:0000256" key="7">
    <source>
        <dbReference type="SAM" id="Phobius"/>
    </source>
</evidence>
<name>W2SDF1_CYPE1</name>
<dbReference type="eggNOG" id="ENOG502RK68">
    <property type="taxonomic scope" value="Eukaryota"/>
</dbReference>
<feature type="transmembrane region" description="Helical" evidence="7">
    <location>
        <begin position="31"/>
        <end position="55"/>
    </location>
</feature>
<evidence type="ECO:0000256" key="4">
    <source>
        <dbReference type="ARBA" id="ARBA00023295"/>
    </source>
</evidence>
<dbReference type="GO" id="GO:0004553">
    <property type="term" value="F:hydrolase activity, hydrolyzing O-glycosyl compounds"/>
    <property type="evidence" value="ECO:0007669"/>
    <property type="project" value="InterPro"/>
</dbReference>
<keyword evidence="7" id="KW-0472">Membrane</keyword>
<evidence type="ECO:0000313" key="8">
    <source>
        <dbReference type="EMBL" id="ETN45909.1"/>
    </source>
</evidence>
<evidence type="ECO:0000256" key="1">
    <source>
        <dbReference type="ARBA" id="ARBA00004834"/>
    </source>
</evidence>
<dbReference type="CDD" id="cd08999">
    <property type="entry name" value="GH43_ABN-like"/>
    <property type="match status" value="1"/>
</dbReference>
<evidence type="ECO:0000256" key="6">
    <source>
        <dbReference type="RuleBase" id="RU361187"/>
    </source>
</evidence>
<dbReference type="InterPro" id="IPR006710">
    <property type="entry name" value="Glyco_hydro_43"/>
</dbReference>
<dbReference type="AlphaFoldDB" id="W2SDF1"/>
<evidence type="ECO:0000256" key="3">
    <source>
        <dbReference type="ARBA" id="ARBA00022801"/>
    </source>
</evidence>
<accession>W2SDF1</accession>
<comment type="pathway">
    <text evidence="1">Glycan metabolism; L-arabinan degradation.</text>
</comment>
<dbReference type="PANTHER" id="PTHR43301:SF3">
    <property type="entry name" value="ARABINAN ENDO-1,5-ALPHA-L-ARABINOSIDASE A-RELATED"/>
    <property type="match status" value="1"/>
</dbReference>
<proteinExistence type="inferred from homology"/>
<keyword evidence="3 6" id="KW-0378">Hydrolase</keyword>
<reference evidence="8 9" key="1">
    <citation type="submission" date="2013-03" db="EMBL/GenBank/DDBJ databases">
        <title>The Genome Sequence of Phialophora europaea CBS 101466.</title>
        <authorList>
            <consortium name="The Broad Institute Genomics Platform"/>
            <person name="Cuomo C."/>
            <person name="de Hoog S."/>
            <person name="Gorbushina A."/>
            <person name="Walker B."/>
            <person name="Young S.K."/>
            <person name="Zeng Q."/>
            <person name="Gargeya S."/>
            <person name="Fitzgerald M."/>
            <person name="Haas B."/>
            <person name="Abouelleil A."/>
            <person name="Allen A.W."/>
            <person name="Alvarado L."/>
            <person name="Arachchi H.M."/>
            <person name="Berlin A.M."/>
            <person name="Chapman S.B."/>
            <person name="Gainer-Dewar J."/>
            <person name="Goldberg J."/>
            <person name="Griggs A."/>
            <person name="Gujja S."/>
            <person name="Hansen M."/>
            <person name="Howarth C."/>
            <person name="Imamovic A."/>
            <person name="Ireland A."/>
            <person name="Larimer J."/>
            <person name="McCowan C."/>
            <person name="Murphy C."/>
            <person name="Pearson M."/>
            <person name="Poon T.W."/>
            <person name="Priest M."/>
            <person name="Roberts A."/>
            <person name="Saif S."/>
            <person name="Shea T."/>
            <person name="Sisk P."/>
            <person name="Sykes S."/>
            <person name="Wortman J."/>
            <person name="Nusbaum C."/>
            <person name="Birren B."/>
        </authorList>
    </citation>
    <scope>NUCLEOTIDE SEQUENCE [LARGE SCALE GENOMIC DNA]</scope>
    <source>
        <strain evidence="8 9">CBS 101466</strain>
    </source>
</reference>
<dbReference type="Gene3D" id="2.115.10.20">
    <property type="entry name" value="Glycosyl hydrolase domain, family 43"/>
    <property type="match status" value="1"/>
</dbReference>
<keyword evidence="4 6" id="KW-0326">Glycosidase</keyword>
<dbReference type="HOGENOM" id="CLU_009397_8_0_1"/>
<keyword evidence="7" id="KW-0812">Transmembrane</keyword>
<gene>
    <name evidence="8" type="ORF">HMPREF1541_00090</name>
</gene>
<dbReference type="SUPFAM" id="SSF75005">
    <property type="entry name" value="Arabinanase/levansucrase/invertase"/>
    <property type="match status" value="1"/>
</dbReference>
<evidence type="ECO:0000256" key="2">
    <source>
        <dbReference type="ARBA" id="ARBA00009865"/>
    </source>
</evidence>
<evidence type="ECO:0000256" key="5">
    <source>
        <dbReference type="ARBA" id="ARBA00042202"/>
    </source>
</evidence>
<dbReference type="OrthoDB" id="3879658at2759"/>
<keyword evidence="7" id="KW-1133">Transmembrane helix</keyword>
<protein>
    <recommendedName>
        <fullName evidence="5">Endo-1,5-alpha-L-arabinanase A</fullName>
    </recommendedName>
</protein>
<dbReference type="Pfam" id="PF04616">
    <property type="entry name" value="Glyco_hydro_43"/>
    <property type="match status" value="1"/>
</dbReference>
<dbReference type="PANTHER" id="PTHR43301">
    <property type="entry name" value="ARABINAN ENDO-1,5-ALPHA-L-ARABINOSIDASE"/>
    <property type="match status" value="1"/>
</dbReference>
<evidence type="ECO:0000313" key="9">
    <source>
        <dbReference type="Proteomes" id="UP000030752"/>
    </source>
</evidence>